<dbReference type="GeneID" id="13445903"/>
<keyword evidence="2" id="KW-0812">Transmembrane</keyword>
<dbReference type="EMBL" id="FR823381">
    <property type="protein sequence ID" value="CBZ49854.1"/>
    <property type="molecule type" value="Genomic_DNA"/>
</dbReference>
<dbReference type="eggNOG" id="ENOG502TM8X">
    <property type="taxonomic scope" value="Eukaryota"/>
</dbReference>
<evidence type="ECO:0000313" key="6">
    <source>
        <dbReference type="Proteomes" id="UP000007494"/>
    </source>
</evidence>
<protein>
    <recommendedName>
        <fullName evidence="7">Transmembrane protein</fullName>
    </recommendedName>
</protein>
<feature type="region of interest" description="Disordered" evidence="1">
    <location>
        <begin position="100"/>
        <end position="158"/>
    </location>
</feature>
<dbReference type="OMA" id="TRHWISI"/>
<feature type="compositionally biased region" description="Basic and acidic residues" evidence="1">
    <location>
        <begin position="110"/>
        <end position="124"/>
    </location>
</feature>
<keyword evidence="2" id="KW-1133">Transmembrane helix</keyword>
<reference evidence="6" key="3">
    <citation type="journal article" date="2012" name="PLoS Pathog.">
        <title>Comparative genomics of the apicomplexan parasites Toxoplasma gondii and Neospora caninum: Coccidia differing in host range and transmission strategy.</title>
        <authorList>
            <person name="Reid A.J."/>
            <person name="Vermont S.J."/>
            <person name="Cotton J.A."/>
            <person name="Harris D."/>
            <person name="Hill-Cawthorne G.A."/>
            <person name="Konen-Waisman S."/>
            <person name="Latham S.M."/>
            <person name="Mourier T."/>
            <person name="Norton R."/>
            <person name="Quail M.A."/>
            <person name="Sanders M."/>
            <person name="Shanmugam D."/>
            <person name="Sohal A."/>
            <person name="Wasmuth J.D."/>
            <person name="Brunk B."/>
            <person name="Grigg M.E."/>
            <person name="Howard J.C."/>
            <person name="Parkinson J."/>
            <person name="Roos D.S."/>
            <person name="Trees A.J."/>
            <person name="Berriman M."/>
            <person name="Pain A."/>
            <person name="Wastling J.M."/>
        </authorList>
    </citation>
    <scope>NUCLEOTIDE SEQUENCE [LARGE SCALE GENOMIC DNA]</scope>
    <source>
        <strain evidence="6">Liverpool</strain>
    </source>
</reference>
<reference evidence="4" key="2">
    <citation type="submission" date="2011-03" db="EMBL/GenBank/DDBJ databases">
        <title>Comparative genomics and transcriptomics of Neospora caninum and Toxoplasma gondii.</title>
        <authorList>
            <person name="Reid A.J."/>
            <person name="Sohal A."/>
            <person name="Harris D."/>
            <person name="Quail M."/>
            <person name="Sanders M."/>
            <person name="Berriman M."/>
            <person name="Wastling J.M."/>
            <person name="Pain A."/>
        </authorList>
    </citation>
    <scope>NUCLEOTIDE SEQUENCE</scope>
    <source>
        <strain evidence="4">Liverpool</strain>
    </source>
</reference>
<organism evidence="4 6">
    <name type="scientific">Neospora caninum (strain Liverpool)</name>
    <dbReference type="NCBI Taxonomy" id="572307"/>
    <lineage>
        <taxon>Eukaryota</taxon>
        <taxon>Sar</taxon>
        <taxon>Alveolata</taxon>
        <taxon>Apicomplexa</taxon>
        <taxon>Conoidasida</taxon>
        <taxon>Coccidia</taxon>
        <taxon>Eucoccidiorida</taxon>
        <taxon>Eimeriorina</taxon>
        <taxon>Sarcocystidae</taxon>
        <taxon>Neospora</taxon>
    </lineage>
</organism>
<keyword evidence="3" id="KW-0732">Signal</keyword>
<keyword evidence="2" id="KW-0472">Membrane</keyword>
<evidence type="ECO:0000256" key="2">
    <source>
        <dbReference type="SAM" id="Phobius"/>
    </source>
</evidence>
<dbReference type="EMBL" id="LN714475">
    <property type="protein sequence ID" value="CEL64443.1"/>
    <property type="molecule type" value="Genomic_DNA"/>
</dbReference>
<evidence type="ECO:0000256" key="3">
    <source>
        <dbReference type="SAM" id="SignalP"/>
    </source>
</evidence>
<dbReference type="Proteomes" id="UP000007494">
    <property type="component" value="Chromosome Ib"/>
</dbReference>
<dbReference type="RefSeq" id="XP_003879889.1">
    <property type="nucleotide sequence ID" value="XM_003879840.1"/>
</dbReference>
<feature type="signal peptide" evidence="3">
    <location>
        <begin position="1"/>
        <end position="24"/>
    </location>
</feature>
<accession>F0V813</accession>
<proteinExistence type="predicted"/>
<sequence>MQGVRFVPLGLFFGVLFVFPPCGAEKPAVPCQPALHTSPVQAGSFEARARSAAPLSSTYGGAASDAALPAWSVAAGLHEIPAGRAGALVGALVVAAGPQNGEEDASAAQERADTVPEPLHESHRQQQALTSPHSQLRDSSALAAGGPSQRAAVSKRSRSQARSRPAALLVLVRAAALFFLVNLLITASILPPPAVVRRQAETIEKMVAQRVGNSILATALQEQFAVRGLIVVTLAAAIILTEAGVHAFFRSVLT</sequence>
<reference evidence="4" key="1">
    <citation type="submission" date="2011-02" db="EMBL/GenBank/DDBJ databases">
        <authorList>
            <person name="Aslett M."/>
        </authorList>
    </citation>
    <scope>NUCLEOTIDE SEQUENCE</scope>
    <source>
        <strain evidence="4">Liverpool</strain>
    </source>
</reference>
<keyword evidence="6" id="KW-1185">Reference proteome</keyword>
<gene>
    <name evidence="5" type="ORF">BN1204_003390</name>
    <name evidence="4" type="ORF">NCLIV_003390</name>
</gene>
<evidence type="ECO:0000256" key="1">
    <source>
        <dbReference type="SAM" id="MobiDB-lite"/>
    </source>
</evidence>
<feature type="compositionally biased region" description="Polar residues" evidence="1">
    <location>
        <begin position="125"/>
        <end position="138"/>
    </location>
</feature>
<dbReference type="AlphaFoldDB" id="F0V813"/>
<evidence type="ECO:0000313" key="5">
    <source>
        <dbReference type="EMBL" id="CEL64443.1"/>
    </source>
</evidence>
<feature type="chain" id="PRO_5007654895" description="Transmembrane protein" evidence="3">
    <location>
        <begin position="25"/>
        <end position="254"/>
    </location>
</feature>
<evidence type="ECO:0000313" key="4">
    <source>
        <dbReference type="EMBL" id="CBZ49854.1"/>
    </source>
</evidence>
<dbReference type="VEuPathDB" id="ToxoDB:NCLIV_003390"/>
<dbReference type="InParanoid" id="F0V813"/>
<feature type="transmembrane region" description="Helical" evidence="2">
    <location>
        <begin position="224"/>
        <end position="249"/>
    </location>
</feature>
<name>F0V813_NEOCL</name>
<feature type="transmembrane region" description="Helical" evidence="2">
    <location>
        <begin position="166"/>
        <end position="190"/>
    </location>
</feature>
<evidence type="ECO:0008006" key="7">
    <source>
        <dbReference type="Google" id="ProtNLM"/>
    </source>
</evidence>
<reference evidence="5" key="4">
    <citation type="journal article" date="2015" name="PLoS ONE">
        <title>Comprehensive Evaluation of Toxoplasma gondii VEG and Neospora caninum LIV Genomes with Tachyzoite Stage Transcriptome and Proteome Defines Novel Transcript Features.</title>
        <authorList>
            <person name="Ramaprasad A."/>
            <person name="Mourier T."/>
            <person name="Naeem R."/>
            <person name="Malas T.B."/>
            <person name="Moussa E."/>
            <person name="Panigrahi A."/>
            <person name="Vermont S.J."/>
            <person name="Otto T.D."/>
            <person name="Wastling J."/>
            <person name="Pain A."/>
        </authorList>
    </citation>
    <scope>NUCLEOTIDE SEQUENCE</scope>
    <source>
        <strain evidence="5">Liverpool</strain>
    </source>
</reference>